<evidence type="ECO:0000313" key="1">
    <source>
        <dbReference type="EMBL" id="KAI4561738.1"/>
    </source>
</evidence>
<gene>
    <name evidence="1" type="ORF">MJG53_016792</name>
</gene>
<dbReference type="Proteomes" id="UP001057279">
    <property type="component" value="Linkage Group LG21"/>
</dbReference>
<protein>
    <submittedName>
        <fullName evidence="1">Uncharacterized protein</fullName>
    </submittedName>
</protein>
<comment type="caution">
    <text evidence="1">The sequence shown here is derived from an EMBL/GenBank/DDBJ whole genome shotgun (WGS) entry which is preliminary data.</text>
</comment>
<reference evidence="1" key="1">
    <citation type="submission" date="2022-03" db="EMBL/GenBank/DDBJ databases">
        <title>Genomic analyses of argali, domestic sheep and their hybrids provide insights into chromosomal evolution, heterosis and genetic basis of agronomic traits.</title>
        <authorList>
            <person name="Li M."/>
        </authorList>
    </citation>
    <scope>NUCLEOTIDE SEQUENCE</scope>
    <source>
        <strain evidence="1">F1 hybrid</strain>
    </source>
</reference>
<organism evidence="1 2">
    <name type="scientific">Ovis ammon polii x Ovis aries</name>
    <dbReference type="NCBI Taxonomy" id="2918886"/>
    <lineage>
        <taxon>Eukaryota</taxon>
        <taxon>Metazoa</taxon>
        <taxon>Chordata</taxon>
        <taxon>Craniata</taxon>
        <taxon>Vertebrata</taxon>
        <taxon>Euteleostomi</taxon>
        <taxon>Mammalia</taxon>
        <taxon>Eutheria</taxon>
        <taxon>Laurasiatheria</taxon>
        <taxon>Artiodactyla</taxon>
        <taxon>Ruminantia</taxon>
        <taxon>Pecora</taxon>
        <taxon>Bovidae</taxon>
        <taxon>Caprinae</taxon>
        <taxon>Ovis</taxon>
    </lineage>
</organism>
<name>A0ACB9U9S2_9CETA</name>
<proteinExistence type="predicted"/>
<accession>A0ACB9U9S2</accession>
<keyword evidence="2" id="KW-1185">Reference proteome</keyword>
<sequence>MARESKPERDSFEMMLNVQDAAMQKSGRKTFYMWEVAPDKDRDVHADQFDFPAKIQGRDYSSILCILKSFKVHSSRSLIKLVYMGNITIGTPPQEFQVVFDTGSSDLWVPSDFCTSPACSTKIMFRHLQSSTSRPTNKTFRIAYGSGRMKGVVAHDTVRIGDLVSIGQPFSLSVAQYGLGRWRFDGVLGLNYPNLSHSGAIPIFDKLKNQGAISEPVFAFYLSKDKQEGSVVMFGGVDHRYYTGELNWVPLIRAGDWSVHMDRIIMKREVIACSDGCSALVDTGTSLIQGPGRLVNKIQKLIGAKLWGSKHYVSCSVVNTLPSIILTISGINYPVPARAYILKMLYIGKITIGTPSQELQVIFDTSSSDLCVPSLFCPSPACSWQNEFEGKRFDGVLGLNYPNISFSGAIPIFDKLKNEGTTSEPVFAFCLSKDKWEGSVVMFGGVDHHYYKGELSWVPLIQEVDWIVCTDRIFLKRKVIACSGGCKAVVDIGATCIKGPETLADTIQNLIGSKPRGSKHYVYCSVVNTLPSIIFTINGINYPVPA</sequence>
<dbReference type="EMBL" id="CM043046">
    <property type="protein sequence ID" value="KAI4561738.1"/>
    <property type="molecule type" value="Genomic_DNA"/>
</dbReference>
<evidence type="ECO:0000313" key="2">
    <source>
        <dbReference type="Proteomes" id="UP001057279"/>
    </source>
</evidence>